<evidence type="ECO:0000313" key="3">
    <source>
        <dbReference type="EMBL" id="MDF2259844.1"/>
    </source>
</evidence>
<proteinExistence type="predicted"/>
<feature type="transmembrane region" description="Helical" evidence="2">
    <location>
        <begin position="57"/>
        <end position="86"/>
    </location>
</feature>
<keyword evidence="2" id="KW-1133">Transmembrane helix</keyword>
<feature type="transmembrane region" description="Helical" evidence="2">
    <location>
        <begin position="252"/>
        <end position="272"/>
    </location>
</feature>
<dbReference type="RefSeq" id="WP_275819839.1">
    <property type="nucleotide sequence ID" value="NZ_BAAANM010000002.1"/>
</dbReference>
<feature type="compositionally biased region" description="Low complexity" evidence="1">
    <location>
        <begin position="7"/>
        <end position="32"/>
    </location>
</feature>
<dbReference type="Proteomes" id="UP001220022">
    <property type="component" value="Unassembled WGS sequence"/>
</dbReference>
<accession>A0ABT5Z7N7</accession>
<dbReference type="EMBL" id="JARHTQ010000026">
    <property type="protein sequence ID" value="MDF2259844.1"/>
    <property type="molecule type" value="Genomic_DNA"/>
</dbReference>
<organism evidence="3 4">
    <name type="scientific">Streptantibioticus ferralitis</name>
    <dbReference type="NCBI Taxonomy" id="236510"/>
    <lineage>
        <taxon>Bacteria</taxon>
        <taxon>Bacillati</taxon>
        <taxon>Actinomycetota</taxon>
        <taxon>Actinomycetes</taxon>
        <taxon>Kitasatosporales</taxon>
        <taxon>Streptomycetaceae</taxon>
        <taxon>Streptantibioticus</taxon>
    </lineage>
</organism>
<evidence type="ECO:0000256" key="1">
    <source>
        <dbReference type="SAM" id="MobiDB-lite"/>
    </source>
</evidence>
<keyword evidence="4" id="KW-1185">Reference proteome</keyword>
<reference evidence="3 4" key="1">
    <citation type="submission" date="2023-03" db="EMBL/GenBank/DDBJ databases">
        <title>Draft genome sequence of type strain Streptomyces ferralitis JCM 14344.</title>
        <authorList>
            <person name="Klaysubun C."/>
            <person name="Duangmal K."/>
        </authorList>
    </citation>
    <scope>NUCLEOTIDE SEQUENCE [LARGE SCALE GENOMIC DNA]</scope>
    <source>
        <strain evidence="3 4">JCM 14344</strain>
    </source>
</reference>
<keyword evidence="2" id="KW-0472">Membrane</keyword>
<evidence type="ECO:0000313" key="4">
    <source>
        <dbReference type="Proteomes" id="UP001220022"/>
    </source>
</evidence>
<feature type="transmembrane region" description="Helical" evidence="2">
    <location>
        <begin position="284"/>
        <end position="303"/>
    </location>
</feature>
<evidence type="ECO:0000256" key="2">
    <source>
        <dbReference type="SAM" id="Phobius"/>
    </source>
</evidence>
<gene>
    <name evidence="3" type="ORF">P2L57_30195</name>
</gene>
<sequence>MAGTITAGGKRAAGAPGPRVRGAASGAGDPAGAAPPPASTSAPDGPRRRRPRRERHWTVPAVLRAALTGCLALTLALGALCAAIPLHTSGSWSSIQQRLAPQVRHASGLYLALTDMDAETANILVFGDAKDLSANRAQAVKLYAKDRDAVSTELQGATRSAGNDASAQAALVQILDGLGQYEELASRATSLNDQANALAGHPAPAALTAYRQATDLMRESLLPSANKLIDANNTTFTATYDDERGLLSDLRWAALGLGVLTLAALVALQLFITRRFRRVINPALAAATLLCVTVIGTVVTMAGDEQQQLGVARHDAFDSVVALSAARAVGYDANADESRNLLDPQRSGDYSDAFFEKSQKIADIDGSSLQTYSSDIASAQRAYLADHNDVRFTGYLGTEFRNITFPGERSAAERALSAWVGYERADHTTRGYATDGRLDQAIRFNTSWDKGGSNYTFQQWDDAMKDDIAINDRAFGAAVSNGRSELDSALVLVVAGTALALGLAVLGVRLRLREFS</sequence>
<name>A0ABT5Z7N7_9ACTN</name>
<comment type="caution">
    <text evidence="3">The sequence shown here is derived from an EMBL/GenBank/DDBJ whole genome shotgun (WGS) entry which is preliminary data.</text>
</comment>
<feature type="transmembrane region" description="Helical" evidence="2">
    <location>
        <begin position="489"/>
        <end position="510"/>
    </location>
</feature>
<evidence type="ECO:0008006" key="5">
    <source>
        <dbReference type="Google" id="ProtNLM"/>
    </source>
</evidence>
<feature type="region of interest" description="Disordered" evidence="1">
    <location>
        <begin position="1"/>
        <end position="56"/>
    </location>
</feature>
<protein>
    <recommendedName>
        <fullName evidence="5">Secreted protein</fullName>
    </recommendedName>
</protein>
<keyword evidence="2" id="KW-0812">Transmembrane</keyword>